<feature type="region of interest" description="Disordered" evidence="1">
    <location>
        <begin position="1"/>
        <end position="54"/>
    </location>
</feature>
<organism evidence="2 3">
    <name type="scientific">Gilvimarinus xylanilyticus</name>
    <dbReference type="NCBI Taxonomy" id="2944139"/>
    <lineage>
        <taxon>Bacteria</taxon>
        <taxon>Pseudomonadati</taxon>
        <taxon>Pseudomonadota</taxon>
        <taxon>Gammaproteobacteria</taxon>
        <taxon>Cellvibrionales</taxon>
        <taxon>Cellvibrionaceae</taxon>
        <taxon>Gilvimarinus</taxon>
    </lineage>
</organism>
<accession>A0A9X2I7Y7</accession>
<feature type="compositionally biased region" description="Polar residues" evidence="1">
    <location>
        <begin position="1"/>
        <end position="31"/>
    </location>
</feature>
<protein>
    <submittedName>
        <fullName evidence="2">Uncharacterized protein</fullName>
    </submittedName>
</protein>
<dbReference type="Proteomes" id="UP001139319">
    <property type="component" value="Unassembled WGS sequence"/>
</dbReference>
<evidence type="ECO:0000313" key="2">
    <source>
        <dbReference type="EMBL" id="MCP8900452.1"/>
    </source>
</evidence>
<keyword evidence="3" id="KW-1185">Reference proteome</keyword>
<dbReference type="RefSeq" id="WP_253968744.1">
    <property type="nucleotide sequence ID" value="NZ_JAMFTH010000005.1"/>
</dbReference>
<sequence length="182" mass="19836">MKLPHLSNTNLYSLQNPVSNRVQASEPVQQSERARPVNQPESARKGESKESLVPLEGELLEAGLFDPDTLDIAVQQLLQRGRDEGGEGSAAERELYRELNIVERGASAEPSANNPPNNPPDTPPNNPSNNGRFAFTDLRSALDYWESLKPEHTAPEDLPAPIAAYRAVESGPTLRLGLSAYA</sequence>
<evidence type="ECO:0000313" key="3">
    <source>
        <dbReference type="Proteomes" id="UP001139319"/>
    </source>
</evidence>
<evidence type="ECO:0000256" key="1">
    <source>
        <dbReference type="SAM" id="MobiDB-lite"/>
    </source>
</evidence>
<dbReference type="AlphaFoldDB" id="A0A9X2I7Y7"/>
<proteinExistence type="predicted"/>
<name>A0A9X2I7Y7_9GAMM</name>
<reference evidence="2" key="1">
    <citation type="submission" date="2022-05" db="EMBL/GenBank/DDBJ databases">
        <authorList>
            <person name="Sun H.-N."/>
        </authorList>
    </citation>
    <scope>NUCLEOTIDE SEQUENCE</scope>
    <source>
        <strain evidence="2">HB14</strain>
    </source>
</reference>
<dbReference type="EMBL" id="JAMFTH010000005">
    <property type="protein sequence ID" value="MCP8900452.1"/>
    <property type="molecule type" value="Genomic_DNA"/>
</dbReference>
<feature type="region of interest" description="Disordered" evidence="1">
    <location>
        <begin position="104"/>
        <end position="133"/>
    </location>
</feature>
<comment type="caution">
    <text evidence="2">The sequence shown here is derived from an EMBL/GenBank/DDBJ whole genome shotgun (WGS) entry which is preliminary data.</text>
</comment>
<feature type="compositionally biased region" description="Pro residues" evidence="1">
    <location>
        <begin position="116"/>
        <end position="126"/>
    </location>
</feature>
<gene>
    <name evidence="2" type="ORF">M6D89_14190</name>
</gene>
<reference evidence="2" key="2">
    <citation type="submission" date="2023-01" db="EMBL/GenBank/DDBJ databases">
        <title>Gilvimarinus xylanilyticus HB14 isolated from Caulerpa lentillifera aquaculture base in Hainan, China.</title>
        <authorList>
            <person name="Zhang Y.-J."/>
        </authorList>
    </citation>
    <scope>NUCLEOTIDE SEQUENCE</scope>
    <source>
        <strain evidence="2">HB14</strain>
    </source>
</reference>